<evidence type="ECO:0000313" key="3">
    <source>
        <dbReference type="EMBL" id="MBK9717559.1"/>
    </source>
</evidence>
<proteinExistence type="predicted"/>
<dbReference type="SUPFAM" id="SSF51126">
    <property type="entry name" value="Pectin lyase-like"/>
    <property type="match status" value="1"/>
</dbReference>
<name>A0A9D7SA78_9BACT</name>
<protein>
    <recommendedName>
        <fullName evidence="2">Rhamnogalacturonase A/B/Epimerase-like pectate lyase domain-containing protein</fullName>
    </recommendedName>
</protein>
<dbReference type="AlphaFoldDB" id="A0A9D7SA78"/>
<dbReference type="InterPro" id="IPR024535">
    <property type="entry name" value="RHGA/B-epi-like_pectate_lyase"/>
</dbReference>
<dbReference type="Pfam" id="PF12708">
    <property type="entry name" value="Pect-lyase_RHGA_epim"/>
    <property type="match status" value="1"/>
</dbReference>
<evidence type="ECO:0000256" key="1">
    <source>
        <dbReference type="SAM" id="SignalP"/>
    </source>
</evidence>
<organism evidence="3 4">
    <name type="scientific">Candidatus Defluviibacterium haderslevense</name>
    <dbReference type="NCBI Taxonomy" id="2981993"/>
    <lineage>
        <taxon>Bacteria</taxon>
        <taxon>Pseudomonadati</taxon>
        <taxon>Bacteroidota</taxon>
        <taxon>Saprospiria</taxon>
        <taxon>Saprospirales</taxon>
        <taxon>Saprospiraceae</taxon>
        <taxon>Candidatus Defluviibacterium</taxon>
    </lineage>
</organism>
<sequence>MLRFILLFISFFSISFLSSQSLPPDRNCQWSKAGTLIHEPADIINMQSFGARGDGVFDNSPIIQQAILSLSNKSGVIFFPTGSYFFQKA</sequence>
<dbReference type="Proteomes" id="UP000808349">
    <property type="component" value="Unassembled WGS sequence"/>
</dbReference>
<evidence type="ECO:0000313" key="4">
    <source>
        <dbReference type="Proteomes" id="UP000808349"/>
    </source>
</evidence>
<dbReference type="InterPro" id="IPR012334">
    <property type="entry name" value="Pectin_lyas_fold"/>
</dbReference>
<dbReference type="InterPro" id="IPR011050">
    <property type="entry name" value="Pectin_lyase_fold/virulence"/>
</dbReference>
<gene>
    <name evidence="3" type="ORF">IPO85_08620</name>
</gene>
<evidence type="ECO:0000259" key="2">
    <source>
        <dbReference type="Pfam" id="PF12708"/>
    </source>
</evidence>
<dbReference type="EMBL" id="JADKFW010000004">
    <property type="protein sequence ID" value="MBK9717559.1"/>
    <property type="molecule type" value="Genomic_DNA"/>
</dbReference>
<comment type="caution">
    <text evidence="3">The sequence shown here is derived from an EMBL/GenBank/DDBJ whole genome shotgun (WGS) entry which is preliminary data.</text>
</comment>
<dbReference type="Gene3D" id="2.160.20.10">
    <property type="entry name" value="Single-stranded right-handed beta-helix, Pectin lyase-like"/>
    <property type="match status" value="1"/>
</dbReference>
<feature type="domain" description="Rhamnogalacturonase A/B/Epimerase-like pectate lyase" evidence="2">
    <location>
        <begin position="43"/>
        <end position="88"/>
    </location>
</feature>
<feature type="chain" id="PRO_5038846324" description="Rhamnogalacturonase A/B/Epimerase-like pectate lyase domain-containing protein" evidence="1">
    <location>
        <begin position="22"/>
        <end position="89"/>
    </location>
</feature>
<reference evidence="3 4" key="1">
    <citation type="submission" date="2020-10" db="EMBL/GenBank/DDBJ databases">
        <title>Connecting structure to function with the recovery of over 1000 high-quality activated sludge metagenome-assembled genomes encoding full-length rRNA genes using long-read sequencing.</title>
        <authorList>
            <person name="Singleton C.M."/>
            <person name="Petriglieri F."/>
            <person name="Kristensen J.M."/>
            <person name="Kirkegaard R.H."/>
            <person name="Michaelsen T.Y."/>
            <person name="Andersen M.H."/>
            <person name="Karst S.M."/>
            <person name="Dueholm M.S."/>
            <person name="Nielsen P.H."/>
            <person name="Albertsen M."/>
        </authorList>
    </citation>
    <scope>NUCLEOTIDE SEQUENCE [LARGE SCALE GENOMIC DNA]</scope>
    <source>
        <strain evidence="3">Ribe_18-Q3-R11-54_BAT3C.373</strain>
    </source>
</reference>
<feature type="signal peptide" evidence="1">
    <location>
        <begin position="1"/>
        <end position="21"/>
    </location>
</feature>
<accession>A0A9D7SA78</accession>
<keyword evidence="1" id="KW-0732">Signal</keyword>